<keyword evidence="2 4" id="KW-0547">Nucleotide-binding</keyword>
<proteinExistence type="predicted"/>
<evidence type="ECO:0000256" key="1">
    <source>
        <dbReference type="ARBA" id="ARBA00022598"/>
    </source>
</evidence>
<protein>
    <recommendedName>
        <fullName evidence="5">ATP-grasp domain-containing protein</fullName>
    </recommendedName>
</protein>
<dbReference type="Gene3D" id="3.30.1490.20">
    <property type="entry name" value="ATP-grasp fold, A domain"/>
    <property type="match status" value="1"/>
</dbReference>
<dbReference type="PANTHER" id="PTHR43585">
    <property type="entry name" value="FUMIPYRROLE BIOSYNTHESIS PROTEIN C"/>
    <property type="match status" value="1"/>
</dbReference>
<dbReference type="InterPro" id="IPR052032">
    <property type="entry name" value="ATP-dep_AA_Ligase"/>
</dbReference>
<dbReference type="AlphaFoldDB" id="E4T3K8"/>
<dbReference type="PROSITE" id="PS50975">
    <property type="entry name" value="ATP_GRASP"/>
    <property type="match status" value="1"/>
</dbReference>
<dbReference type="InterPro" id="IPR013815">
    <property type="entry name" value="ATP_grasp_subdomain_1"/>
</dbReference>
<dbReference type="GO" id="GO:0046872">
    <property type="term" value="F:metal ion binding"/>
    <property type="evidence" value="ECO:0007669"/>
    <property type="project" value="InterPro"/>
</dbReference>
<evidence type="ECO:0000259" key="5">
    <source>
        <dbReference type="PROSITE" id="PS50975"/>
    </source>
</evidence>
<dbReference type="OrthoDB" id="9803907at2"/>
<name>E4T3K8_PALPW</name>
<gene>
    <name evidence="6" type="ordered locus">Palpr_1155</name>
</gene>
<dbReference type="GO" id="GO:0016874">
    <property type="term" value="F:ligase activity"/>
    <property type="evidence" value="ECO:0007669"/>
    <property type="project" value="UniProtKB-KW"/>
</dbReference>
<dbReference type="GO" id="GO:0005524">
    <property type="term" value="F:ATP binding"/>
    <property type="evidence" value="ECO:0007669"/>
    <property type="project" value="UniProtKB-UniRule"/>
</dbReference>
<keyword evidence="7" id="KW-1185">Reference proteome</keyword>
<keyword evidence="3 4" id="KW-0067">ATP-binding</keyword>
<dbReference type="STRING" id="694427.Palpr_1155"/>
<evidence type="ECO:0000313" key="7">
    <source>
        <dbReference type="Proteomes" id="UP000008718"/>
    </source>
</evidence>
<dbReference type="eggNOG" id="COG1181">
    <property type="taxonomic scope" value="Bacteria"/>
</dbReference>
<dbReference type="Gene3D" id="3.30.470.20">
    <property type="entry name" value="ATP-grasp fold, B domain"/>
    <property type="match status" value="1"/>
</dbReference>
<dbReference type="Proteomes" id="UP000008718">
    <property type="component" value="Chromosome"/>
</dbReference>
<feature type="domain" description="ATP-grasp" evidence="5">
    <location>
        <begin position="107"/>
        <end position="297"/>
    </location>
</feature>
<dbReference type="SUPFAM" id="SSF56059">
    <property type="entry name" value="Glutathione synthetase ATP-binding domain-like"/>
    <property type="match status" value="1"/>
</dbReference>
<dbReference type="KEGG" id="ppn:Palpr_1155"/>
<reference evidence="6 7" key="2">
    <citation type="journal article" date="2011" name="Stand. Genomic Sci.">
        <title>Complete genome sequence of Paludibacter propionicigenes type strain (WB4).</title>
        <authorList>
            <person name="Gronow S."/>
            <person name="Munk C."/>
            <person name="Lapidus A."/>
            <person name="Nolan M."/>
            <person name="Lucas S."/>
            <person name="Hammon N."/>
            <person name="Deshpande S."/>
            <person name="Cheng J.F."/>
            <person name="Tapia R."/>
            <person name="Han C."/>
            <person name="Goodwin L."/>
            <person name="Pitluck S."/>
            <person name="Liolios K."/>
            <person name="Ivanova N."/>
            <person name="Mavromatis K."/>
            <person name="Mikhailova N."/>
            <person name="Pati A."/>
            <person name="Chen A."/>
            <person name="Palaniappan K."/>
            <person name="Land M."/>
            <person name="Hauser L."/>
            <person name="Chang Y.J."/>
            <person name="Jeffries C.D."/>
            <person name="Brambilla E."/>
            <person name="Rohde M."/>
            <person name="Goker M."/>
            <person name="Detter J.C."/>
            <person name="Woyke T."/>
            <person name="Bristow J."/>
            <person name="Eisen J.A."/>
            <person name="Markowitz V."/>
            <person name="Hugenholtz P."/>
            <person name="Kyrpides N.C."/>
            <person name="Klenk H.P."/>
        </authorList>
    </citation>
    <scope>NUCLEOTIDE SEQUENCE [LARGE SCALE GENOMIC DNA]</scope>
    <source>
        <strain evidence="7">DSM 17365 / JCM 13257 / WB4</strain>
    </source>
</reference>
<accession>E4T3K8</accession>
<reference key="1">
    <citation type="submission" date="2010-11" db="EMBL/GenBank/DDBJ databases">
        <title>The complete genome of Paludibacter propionicigenes DSM 17365.</title>
        <authorList>
            <consortium name="US DOE Joint Genome Institute (JGI-PGF)"/>
            <person name="Lucas S."/>
            <person name="Copeland A."/>
            <person name="Lapidus A."/>
            <person name="Bruce D."/>
            <person name="Goodwin L."/>
            <person name="Pitluck S."/>
            <person name="Kyrpides N."/>
            <person name="Mavromatis K."/>
            <person name="Ivanova N."/>
            <person name="Munk A.C."/>
            <person name="Brettin T."/>
            <person name="Detter J.C."/>
            <person name="Han C."/>
            <person name="Tapia R."/>
            <person name="Land M."/>
            <person name="Hauser L."/>
            <person name="Markowitz V."/>
            <person name="Cheng J.-F."/>
            <person name="Hugenholtz P."/>
            <person name="Woyke T."/>
            <person name="Wu D."/>
            <person name="Gronow S."/>
            <person name="Wellnitz S."/>
            <person name="Brambilla E."/>
            <person name="Klenk H.-P."/>
            <person name="Eisen J.A."/>
        </authorList>
    </citation>
    <scope>NUCLEOTIDE SEQUENCE</scope>
    <source>
        <strain>WB4</strain>
    </source>
</reference>
<dbReference type="EMBL" id="CP002345">
    <property type="protein sequence ID" value="ADQ79302.1"/>
    <property type="molecule type" value="Genomic_DNA"/>
</dbReference>
<dbReference type="Gene3D" id="3.40.50.20">
    <property type="match status" value="1"/>
</dbReference>
<dbReference type="InterPro" id="IPR011761">
    <property type="entry name" value="ATP-grasp"/>
</dbReference>
<evidence type="ECO:0000256" key="3">
    <source>
        <dbReference type="ARBA" id="ARBA00022840"/>
    </source>
</evidence>
<sequence length="369" mass="41342">MKKLAIIGASYLQLPLVQKAAEMGIETHCFAWEDGAVCKDVANYFYPISILDKEEILKVCQQVHINGITTIASDAAVPTVCFVAREMGLIANDFEDALAATDKYMMRRRFADFSVSSPRFVIADENYTVENFRYPLIVKPTDRSGSRGVKKIEDPADLPEAIKRAQKESFTHHAIVEEYVSGSEVSVESISWEGKHYILAITDKVTTEEPYFVELEHHQPSLLSPEIQKKIKSETLKALAALKINYGASHAEFKITSAGEVFAIEVGARMGGDFIGSHLVKLSTGYDFVQGVIDIALGEFEEPHLHNQQAAGVYFLCKETEHLLPVIQHPEKYKEIIESEITDTTLHAIQCSADRSGYFIYQAEKRFRI</sequence>
<keyword evidence="1" id="KW-0436">Ligase</keyword>
<evidence type="ECO:0000313" key="6">
    <source>
        <dbReference type="EMBL" id="ADQ79302.1"/>
    </source>
</evidence>
<evidence type="ECO:0000256" key="4">
    <source>
        <dbReference type="PROSITE-ProRule" id="PRU00409"/>
    </source>
</evidence>
<dbReference type="PANTHER" id="PTHR43585:SF2">
    <property type="entry name" value="ATP-GRASP ENZYME FSQD"/>
    <property type="match status" value="1"/>
</dbReference>
<dbReference type="HOGENOM" id="CLU_029016_5_0_10"/>
<dbReference type="SUPFAM" id="SSF52440">
    <property type="entry name" value="PreATP-grasp domain"/>
    <property type="match status" value="1"/>
</dbReference>
<dbReference type="RefSeq" id="WP_013444671.1">
    <property type="nucleotide sequence ID" value="NC_014734.1"/>
</dbReference>
<evidence type="ECO:0000256" key="2">
    <source>
        <dbReference type="ARBA" id="ARBA00022741"/>
    </source>
</evidence>
<organism evidence="6 7">
    <name type="scientific">Paludibacter propionicigenes (strain DSM 17365 / JCM 13257 / WB4)</name>
    <dbReference type="NCBI Taxonomy" id="694427"/>
    <lineage>
        <taxon>Bacteria</taxon>
        <taxon>Pseudomonadati</taxon>
        <taxon>Bacteroidota</taxon>
        <taxon>Bacteroidia</taxon>
        <taxon>Bacteroidales</taxon>
        <taxon>Paludibacteraceae</taxon>
        <taxon>Paludibacter</taxon>
    </lineage>
</organism>
<dbReference type="Pfam" id="PF13535">
    <property type="entry name" value="ATP-grasp_4"/>
    <property type="match status" value="1"/>
</dbReference>
<dbReference type="InterPro" id="IPR016185">
    <property type="entry name" value="PreATP-grasp_dom_sf"/>
</dbReference>